<evidence type="ECO:0000256" key="10">
    <source>
        <dbReference type="ARBA" id="ARBA00023065"/>
    </source>
</evidence>
<dbReference type="Pfam" id="PF02386">
    <property type="entry name" value="TrkH"/>
    <property type="match status" value="1"/>
</dbReference>
<protein>
    <submittedName>
        <fullName evidence="14">TrkH family potassium uptake protein</fullName>
    </submittedName>
</protein>
<feature type="binding site" evidence="12">
    <location>
        <position position="313"/>
    </location>
    <ligand>
        <name>K(+)</name>
        <dbReference type="ChEBI" id="CHEBI:29103"/>
    </ligand>
</feature>
<dbReference type="PANTHER" id="PTHR32024:SF2">
    <property type="entry name" value="TRK SYSTEM POTASSIUM UPTAKE PROTEIN TRKG-RELATED"/>
    <property type="match status" value="1"/>
</dbReference>
<evidence type="ECO:0000256" key="8">
    <source>
        <dbReference type="ARBA" id="ARBA00022958"/>
    </source>
</evidence>
<keyword evidence="5" id="KW-0997">Cell inner membrane</keyword>
<evidence type="ECO:0000256" key="1">
    <source>
        <dbReference type="ARBA" id="ARBA00004429"/>
    </source>
</evidence>
<dbReference type="EMBL" id="JACRTE010000006">
    <property type="protein sequence ID" value="MBC8596614.1"/>
    <property type="molecule type" value="Genomic_DNA"/>
</dbReference>
<keyword evidence="4" id="KW-1003">Cell membrane</keyword>
<feature type="transmembrane region" description="Helical" evidence="13">
    <location>
        <begin position="70"/>
        <end position="94"/>
    </location>
</feature>
<feature type="binding site" evidence="12">
    <location>
        <position position="110"/>
    </location>
    <ligand>
        <name>K(+)</name>
        <dbReference type="ChEBI" id="CHEBI:29103"/>
    </ligand>
</feature>
<comment type="similarity">
    <text evidence="2">Belongs to the TrkH potassium transport family.</text>
</comment>
<evidence type="ECO:0000256" key="6">
    <source>
        <dbReference type="ARBA" id="ARBA00022538"/>
    </source>
</evidence>
<keyword evidence="8 12" id="KW-0630">Potassium</keyword>
<evidence type="ECO:0000313" key="14">
    <source>
        <dbReference type="EMBL" id="MBC8596614.1"/>
    </source>
</evidence>
<evidence type="ECO:0000313" key="15">
    <source>
        <dbReference type="Proteomes" id="UP000647416"/>
    </source>
</evidence>
<feature type="binding site" evidence="12">
    <location>
        <position position="429"/>
    </location>
    <ligand>
        <name>K(+)</name>
        <dbReference type="ChEBI" id="CHEBI:29103"/>
    </ligand>
</feature>
<dbReference type="InterPro" id="IPR004772">
    <property type="entry name" value="TrkH"/>
</dbReference>
<feature type="transmembrane region" description="Helical" evidence="13">
    <location>
        <begin position="12"/>
        <end position="31"/>
    </location>
</feature>
<keyword evidence="10" id="KW-0406">Ion transport</keyword>
<evidence type="ECO:0000256" key="12">
    <source>
        <dbReference type="PIRSR" id="PIRSR006247-1"/>
    </source>
</evidence>
<organism evidence="14 15">
    <name type="scientific">Qingrenia yutianensis</name>
    <dbReference type="NCBI Taxonomy" id="2763676"/>
    <lineage>
        <taxon>Bacteria</taxon>
        <taxon>Bacillati</taxon>
        <taxon>Bacillota</taxon>
        <taxon>Clostridia</taxon>
        <taxon>Eubacteriales</taxon>
        <taxon>Oscillospiraceae</taxon>
        <taxon>Qingrenia</taxon>
    </lineage>
</organism>
<feature type="binding site" evidence="12">
    <location>
        <position position="312"/>
    </location>
    <ligand>
        <name>K(+)</name>
        <dbReference type="ChEBI" id="CHEBI:29103"/>
    </ligand>
</feature>
<dbReference type="InterPro" id="IPR003445">
    <property type="entry name" value="Cat_transpt"/>
</dbReference>
<feature type="transmembrane region" description="Helical" evidence="13">
    <location>
        <begin position="391"/>
        <end position="411"/>
    </location>
</feature>
<gene>
    <name evidence="14" type="ORF">H8706_06985</name>
</gene>
<dbReference type="PANTHER" id="PTHR32024">
    <property type="entry name" value="TRK SYSTEM POTASSIUM UPTAKE PROTEIN TRKG-RELATED"/>
    <property type="match status" value="1"/>
</dbReference>
<keyword evidence="9 13" id="KW-1133">Transmembrane helix</keyword>
<keyword evidence="11 13" id="KW-0472">Membrane</keyword>
<keyword evidence="3" id="KW-0813">Transport</keyword>
<reference evidence="14" key="1">
    <citation type="submission" date="2020-08" db="EMBL/GenBank/DDBJ databases">
        <title>Genome public.</title>
        <authorList>
            <person name="Liu C."/>
            <person name="Sun Q."/>
        </authorList>
    </citation>
    <scope>NUCLEOTIDE SEQUENCE</scope>
    <source>
        <strain evidence="14">NSJ-50</strain>
    </source>
</reference>
<comment type="caution">
    <text evidence="14">The sequence shown here is derived from an EMBL/GenBank/DDBJ whole genome shotgun (WGS) entry which is preliminary data.</text>
</comment>
<feature type="transmembrane region" description="Helical" evidence="13">
    <location>
        <begin position="329"/>
        <end position="348"/>
    </location>
</feature>
<dbReference type="PIRSF" id="PIRSF006247">
    <property type="entry name" value="TrkH"/>
    <property type="match status" value="1"/>
</dbReference>
<accession>A0A926FDR7</accession>
<evidence type="ECO:0000256" key="4">
    <source>
        <dbReference type="ARBA" id="ARBA00022475"/>
    </source>
</evidence>
<feature type="binding site" evidence="12">
    <location>
        <position position="111"/>
    </location>
    <ligand>
        <name>K(+)</name>
        <dbReference type="ChEBI" id="CHEBI:29103"/>
    </ligand>
</feature>
<name>A0A926FDR7_9FIRM</name>
<evidence type="ECO:0000256" key="11">
    <source>
        <dbReference type="ARBA" id="ARBA00023136"/>
    </source>
</evidence>
<dbReference type="GO" id="GO:0015379">
    <property type="term" value="F:potassium:chloride symporter activity"/>
    <property type="evidence" value="ECO:0007669"/>
    <property type="project" value="InterPro"/>
</dbReference>
<evidence type="ECO:0000256" key="9">
    <source>
        <dbReference type="ARBA" id="ARBA00022989"/>
    </source>
</evidence>
<dbReference type="GO" id="GO:0005886">
    <property type="term" value="C:plasma membrane"/>
    <property type="evidence" value="ECO:0007669"/>
    <property type="project" value="UniProtKB-SubCell"/>
</dbReference>
<evidence type="ECO:0000256" key="3">
    <source>
        <dbReference type="ARBA" id="ARBA00022448"/>
    </source>
</evidence>
<feature type="transmembrane region" description="Helical" evidence="13">
    <location>
        <begin position="132"/>
        <end position="151"/>
    </location>
</feature>
<dbReference type="GO" id="GO:0046872">
    <property type="term" value="F:metal ion binding"/>
    <property type="evidence" value="ECO:0007669"/>
    <property type="project" value="UniProtKB-KW"/>
</dbReference>
<dbReference type="RefSeq" id="WP_178347074.1">
    <property type="nucleotide sequence ID" value="NZ_JACRTE010000006.1"/>
</dbReference>
<evidence type="ECO:0000256" key="7">
    <source>
        <dbReference type="ARBA" id="ARBA00022692"/>
    </source>
</evidence>
<evidence type="ECO:0000256" key="13">
    <source>
        <dbReference type="SAM" id="Phobius"/>
    </source>
</evidence>
<feature type="transmembrane region" description="Helical" evidence="13">
    <location>
        <begin position="272"/>
        <end position="292"/>
    </location>
</feature>
<keyword evidence="7 13" id="KW-0812">Transmembrane</keyword>
<dbReference type="Proteomes" id="UP000647416">
    <property type="component" value="Unassembled WGS sequence"/>
</dbReference>
<feature type="transmembrane region" description="Helical" evidence="13">
    <location>
        <begin position="453"/>
        <end position="472"/>
    </location>
</feature>
<sequence length="479" mass="52552">MNYKIIGYTLGWVLKIEALCMLLPLICAVCYDEEQCFYVILTCIGIAFAVGALLSYKAPKNKAMYAKEGFVTVALSWIVMSIFGAFPFVFSGYIKDFADAVFETVSGFTTTGASILTDVEALPKSLIFWRSFTHWIGGMGVLVFLMAIVQLSGSDNIFLMKAESPGPNVSKLAPKVKSTAKILYLIYIFFTVSEIVFLLAGKMDLFSALTLSFGTAGTGGFAILNSGLANYTSYQQIVITVFMIIFGVDFSFYYLIMMRKFKDAFKLEEPRAYLAIIIVSVTLITVNVAPMFQSFGEAIKHSAFQVGSIITTTGYSTVDFDKWPAFSKTLIVILMLCGACAGSTGGGMKVSRIMLLLKSIVKEIKIAAHPRSAVKVKMNGRFVEHETMRAVNVYFASYMVIAFLSVLIISIDNFDFTTNFTAVVSAISNIGPGLAKVGPACNFSIYSPLSTTVLIFDMLIGRLEIFPILVLFSTSTWKK</sequence>
<feature type="transmembrane region" description="Helical" evidence="13">
    <location>
        <begin position="182"/>
        <end position="201"/>
    </location>
</feature>
<keyword evidence="6" id="KW-0633">Potassium transport</keyword>
<feature type="transmembrane region" description="Helical" evidence="13">
    <location>
        <begin position="37"/>
        <end position="58"/>
    </location>
</feature>
<feature type="transmembrane region" description="Helical" evidence="13">
    <location>
        <begin position="234"/>
        <end position="256"/>
    </location>
</feature>
<keyword evidence="12" id="KW-0479">Metal-binding</keyword>
<evidence type="ECO:0000256" key="5">
    <source>
        <dbReference type="ARBA" id="ARBA00022519"/>
    </source>
</evidence>
<comment type="subcellular location">
    <subcellularLocation>
        <location evidence="1">Cell inner membrane</location>
        <topology evidence="1">Multi-pass membrane protein</topology>
    </subcellularLocation>
</comment>
<evidence type="ECO:0000256" key="2">
    <source>
        <dbReference type="ARBA" id="ARBA00009137"/>
    </source>
</evidence>
<proteinExistence type="inferred from homology"/>
<feature type="binding site" evidence="12">
    <location>
        <position position="219"/>
    </location>
    <ligand>
        <name>K(+)</name>
        <dbReference type="ChEBI" id="CHEBI:29103"/>
    </ligand>
</feature>
<dbReference type="AlphaFoldDB" id="A0A926FDR7"/>
<keyword evidence="15" id="KW-1185">Reference proteome</keyword>